<feature type="non-terminal residue" evidence="2">
    <location>
        <position position="346"/>
    </location>
</feature>
<accession>A0A061SID5</accession>
<organism evidence="2">
    <name type="scientific">Tetraselmis sp. GSL018</name>
    <dbReference type="NCBI Taxonomy" id="582737"/>
    <lineage>
        <taxon>Eukaryota</taxon>
        <taxon>Viridiplantae</taxon>
        <taxon>Chlorophyta</taxon>
        <taxon>core chlorophytes</taxon>
        <taxon>Chlorodendrophyceae</taxon>
        <taxon>Chlorodendrales</taxon>
        <taxon>Chlorodendraceae</taxon>
        <taxon>Tetraselmis</taxon>
    </lineage>
</organism>
<feature type="compositionally biased region" description="Low complexity" evidence="1">
    <location>
        <begin position="140"/>
        <end position="154"/>
    </location>
</feature>
<feature type="region of interest" description="Disordered" evidence="1">
    <location>
        <begin position="39"/>
        <end position="76"/>
    </location>
</feature>
<proteinExistence type="predicted"/>
<dbReference type="AlphaFoldDB" id="A0A061SID5"/>
<feature type="compositionally biased region" description="Low complexity" evidence="1">
    <location>
        <begin position="121"/>
        <end position="132"/>
    </location>
</feature>
<name>A0A061SID5_9CHLO</name>
<protein>
    <submittedName>
        <fullName evidence="2">Uncharacterized protein</fullName>
    </submittedName>
</protein>
<reference evidence="2" key="1">
    <citation type="submission" date="2014-05" db="EMBL/GenBank/DDBJ databases">
        <title>The transcriptome of the halophilic microalga Tetraselmis sp. GSL018 isolated from the Great Salt Lake, Utah.</title>
        <authorList>
            <person name="Jinkerson R.E."/>
            <person name="D'Adamo S."/>
            <person name="Posewitz M.C."/>
        </authorList>
    </citation>
    <scope>NUCLEOTIDE SEQUENCE</scope>
    <source>
        <strain evidence="2">GSL018</strain>
    </source>
</reference>
<evidence type="ECO:0000313" key="2">
    <source>
        <dbReference type="EMBL" id="JAC82819.1"/>
    </source>
</evidence>
<sequence length="346" mass="36705">MPCCGTRNAADSWTPSNRRADFVSTGICGDPPVVGNRCRRRKLNGMGEGAAERRGGARGRPRGREAGVSHARGTPLRGCAAAELGRLPVVRGALAPSRAARGPRDGPRRGVAARPRPPPRAGLQPAGFGLAPSGPPPGRPQQLRRPGAPAASPGARPPRGPGREQLPPPRPGVPAGRRRGRRRRPPAAVPAPLLRDAAARGGRGRPRRGVPAPRDRLPAGHRHRRRRPAARGLLLLPRRPARGRRRLQPPPRRSPRLGARRREPAPRAVQPPRVPVHRQVRLLGGRAAPPREGRAGKPLPSRPRRRGGGPSRAGRKTQPERELGPAGGPGHDVTGSRGMQSAVAHG</sequence>
<dbReference type="EMBL" id="GBEZ01002213">
    <property type="protein sequence ID" value="JAC82819.1"/>
    <property type="molecule type" value="Transcribed_RNA"/>
</dbReference>
<feature type="compositionally biased region" description="Basic residues" evidence="1">
    <location>
        <begin position="176"/>
        <end position="185"/>
    </location>
</feature>
<evidence type="ECO:0000256" key="1">
    <source>
        <dbReference type="SAM" id="MobiDB-lite"/>
    </source>
</evidence>
<gene>
    <name evidence="2" type="ORF">TSPGSL018_4804</name>
</gene>
<feature type="region of interest" description="Disordered" evidence="1">
    <location>
        <begin position="1"/>
        <end position="22"/>
    </location>
</feature>
<feature type="compositionally biased region" description="Basic residues" evidence="1">
    <location>
        <begin position="239"/>
        <end position="259"/>
    </location>
</feature>
<feature type="compositionally biased region" description="Basic residues" evidence="1">
    <location>
        <begin position="219"/>
        <end position="229"/>
    </location>
</feature>
<feature type="compositionally biased region" description="Low complexity" evidence="1">
    <location>
        <begin position="190"/>
        <end position="200"/>
    </location>
</feature>
<feature type="compositionally biased region" description="Pro residues" evidence="1">
    <location>
        <begin position="155"/>
        <end position="172"/>
    </location>
</feature>
<feature type="region of interest" description="Disordered" evidence="1">
    <location>
        <begin position="95"/>
        <end position="346"/>
    </location>
</feature>